<dbReference type="InterPro" id="IPR043130">
    <property type="entry name" value="CDP-OH_PTrfase_TM_dom"/>
</dbReference>
<dbReference type="GO" id="GO:0008654">
    <property type="term" value="P:phospholipid biosynthetic process"/>
    <property type="evidence" value="ECO:0007669"/>
    <property type="project" value="InterPro"/>
</dbReference>
<dbReference type="InterPro" id="IPR000462">
    <property type="entry name" value="CDP-OH_P_trans"/>
</dbReference>
<evidence type="ECO:0000313" key="4">
    <source>
        <dbReference type="EMBL" id="MBS3649023.1"/>
    </source>
</evidence>
<keyword evidence="3" id="KW-0812">Transmembrane</keyword>
<dbReference type="RefSeq" id="WP_188254569.1">
    <property type="nucleotide sequence ID" value="NZ_JABVCF010000004.1"/>
</dbReference>
<evidence type="ECO:0000256" key="1">
    <source>
        <dbReference type="ARBA" id="ARBA00022679"/>
    </source>
</evidence>
<feature type="transmembrane region" description="Helical" evidence="3">
    <location>
        <begin position="167"/>
        <end position="185"/>
    </location>
</feature>
<dbReference type="InterPro" id="IPR048254">
    <property type="entry name" value="CDP_ALCOHOL_P_TRANSF_CS"/>
</dbReference>
<dbReference type="Gene3D" id="1.20.120.1760">
    <property type="match status" value="1"/>
</dbReference>
<dbReference type="GO" id="GO:0016780">
    <property type="term" value="F:phosphotransferase activity, for other substituted phosphate groups"/>
    <property type="evidence" value="ECO:0007669"/>
    <property type="project" value="InterPro"/>
</dbReference>
<dbReference type="GO" id="GO:0016020">
    <property type="term" value="C:membrane"/>
    <property type="evidence" value="ECO:0007669"/>
    <property type="project" value="InterPro"/>
</dbReference>
<accession>A0A942I2N7</accession>
<protein>
    <submittedName>
        <fullName evidence="4">CDP-alcohol phosphatidyltransferase family protein</fullName>
    </submittedName>
</protein>
<keyword evidence="3" id="KW-1133">Transmembrane helix</keyword>
<gene>
    <name evidence="4" type="ORF">KEU06_10425</name>
</gene>
<dbReference type="Proteomes" id="UP000680348">
    <property type="component" value="Unassembled WGS sequence"/>
</dbReference>
<dbReference type="EMBL" id="JAGWCR010000004">
    <property type="protein sequence ID" value="MBS3649023.1"/>
    <property type="molecule type" value="Genomic_DNA"/>
</dbReference>
<dbReference type="PROSITE" id="PS00379">
    <property type="entry name" value="CDP_ALCOHOL_P_TRANSF"/>
    <property type="match status" value="1"/>
</dbReference>
<dbReference type="Pfam" id="PF01066">
    <property type="entry name" value="CDP-OH_P_transf"/>
    <property type="match status" value="1"/>
</dbReference>
<feature type="transmembrane region" description="Helical" evidence="3">
    <location>
        <begin position="48"/>
        <end position="67"/>
    </location>
</feature>
<evidence type="ECO:0000256" key="2">
    <source>
        <dbReference type="RuleBase" id="RU003750"/>
    </source>
</evidence>
<keyword evidence="3" id="KW-0472">Membrane</keyword>
<proteinExistence type="inferred from homology"/>
<comment type="similarity">
    <text evidence="2">Belongs to the CDP-alcohol phosphatidyltransferase class-I family.</text>
</comment>
<keyword evidence="5" id="KW-1185">Reference proteome</keyword>
<feature type="transmembrane region" description="Helical" evidence="3">
    <location>
        <begin position="21"/>
        <end position="42"/>
    </location>
</feature>
<evidence type="ECO:0000256" key="3">
    <source>
        <dbReference type="SAM" id="Phobius"/>
    </source>
</evidence>
<sequence length="212" mass="23044">MRDRFDPILERLASPLVRVGMTPNQVTAAGTLLVFAVSGLYLYHESTLLFGLTLIFAALFDGLDGAVARRRRMATKTGGYLDAIADRYQELAVLCAIAAVNDLWALALAVFAGGVLTSYAKARAALEIAVGNRKWPDLFERAERAIFLCTLLVVCGLLDSFALPFEWLLSTGLAAMAVLTHFTALQRILRVVRSLRLVDSAMVQPSVSQPGE</sequence>
<organism evidence="4 5">
    <name type="scientific">Pseudaminobacter soli</name>
    <name type="common">ex Zhang et al. 2022</name>
    <dbReference type="NCBI Taxonomy" id="2831468"/>
    <lineage>
        <taxon>Bacteria</taxon>
        <taxon>Pseudomonadati</taxon>
        <taxon>Pseudomonadota</taxon>
        <taxon>Alphaproteobacteria</taxon>
        <taxon>Hyphomicrobiales</taxon>
        <taxon>Phyllobacteriaceae</taxon>
        <taxon>Pseudaminobacter</taxon>
    </lineage>
</organism>
<reference evidence="4" key="1">
    <citation type="submission" date="2021-04" db="EMBL/GenBank/DDBJ databases">
        <title>Pseudaminobacter soli sp. nov., isolated from paddy soil contaminated by heavy metals.</title>
        <authorList>
            <person name="Zhang K."/>
        </authorList>
    </citation>
    <scope>NUCLEOTIDE SEQUENCE</scope>
    <source>
        <strain evidence="4">19-2017</strain>
    </source>
</reference>
<comment type="caution">
    <text evidence="4">The sequence shown here is derived from an EMBL/GenBank/DDBJ whole genome shotgun (WGS) entry which is preliminary data.</text>
</comment>
<name>A0A942I2N7_9HYPH</name>
<keyword evidence="1 2" id="KW-0808">Transferase</keyword>
<dbReference type="AlphaFoldDB" id="A0A942I2N7"/>
<evidence type="ECO:0000313" key="5">
    <source>
        <dbReference type="Proteomes" id="UP000680348"/>
    </source>
</evidence>